<evidence type="ECO:0000256" key="5">
    <source>
        <dbReference type="ARBA" id="ARBA00023014"/>
    </source>
</evidence>
<feature type="domain" description="IspG TIM-barrel" evidence="8">
    <location>
        <begin position="5"/>
        <end position="244"/>
    </location>
</feature>
<dbReference type="EMBL" id="CP060637">
    <property type="protein sequence ID" value="QNM14490.1"/>
    <property type="molecule type" value="Genomic_DNA"/>
</dbReference>
<evidence type="ECO:0000256" key="3">
    <source>
        <dbReference type="ARBA" id="ARBA00023002"/>
    </source>
</evidence>
<dbReference type="RefSeq" id="WP_101474044.1">
    <property type="nucleotide sequence ID" value="NZ_CP060637.1"/>
</dbReference>
<dbReference type="PANTHER" id="PTHR30454:SF0">
    <property type="entry name" value="4-HYDROXY-3-METHYLBUT-2-EN-1-YL DIPHOSPHATE SYNTHASE (FERREDOXIN), CHLOROPLASTIC"/>
    <property type="match status" value="1"/>
</dbReference>
<dbReference type="HAMAP" id="MF_00159">
    <property type="entry name" value="IspG"/>
    <property type="match status" value="1"/>
</dbReference>
<evidence type="ECO:0000256" key="1">
    <source>
        <dbReference type="ARBA" id="ARBA00022485"/>
    </source>
</evidence>
<dbReference type="InterPro" id="IPR016425">
    <property type="entry name" value="IspG_bac"/>
</dbReference>
<keyword evidence="2 7" id="KW-0479">Metal-binding</keyword>
<evidence type="ECO:0000256" key="2">
    <source>
        <dbReference type="ARBA" id="ARBA00022723"/>
    </source>
</evidence>
<evidence type="ECO:0000256" key="4">
    <source>
        <dbReference type="ARBA" id="ARBA00023004"/>
    </source>
</evidence>
<feature type="binding site" evidence="7">
    <location>
        <position position="262"/>
    </location>
    <ligand>
        <name>[4Fe-4S] cluster</name>
        <dbReference type="ChEBI" id="CHEBI:49883"/>
    </ligand>
</feature>
<evidence type="ECO:0000259" key="9">
    <source>
        <dbReference type="Pfam" id="PF26540"/>
    </source>
</evidence>
<dbReference type="NCBIfam" id="TIGR00612">
    <property type="entry name" value="ispG_gcpE"/>
    <property type="match status" value="1"/>
</dbReference>
<evidence type="ECO:0000259" key="8">
    <source>
        <dbReference type="Pfam" id="PF04551"/>
    </source>
</evidence>
<dbReference type="Pfam" id="PF26540">
    <property type="entry name" value="GcpE_C"/>
    <property type="match status" value="1"/>
</dbReference>
<evidence type="ECO:0000256" key="6">
    <source>
        <dbReference type="ARBA" id="ARBA00023229"/>
    </source>
</evidence>
<dbReference type="GO" id="GO:0051539">
    <property type="term" value="F:4 iron, 4 sulfur cluster binding"/>
    <property type="evidence" value="ECO:0007669"/>
    <property type="project" value="UniProtKB-UniRule"/>
</dbReference>
<organism evidence="10 11">
    <name type="scientific">Fusobacterium hominis</name>
    <dbReference type="NCBI Taxonomy" id="2764326"/>
    <lineage>
        <taxon>Bacteria</taxon>
        <taxon>Fusobacteriati</taxon>
        <taxon>Fusobacteriota</taxon>
        <taxon>Fusobacteriia</taxon>
        <taxon>Fusobacteriales</taxon>
        <taxon>Fusobacteriaceae</taxon>
        <taxon>Fusobacterium</taxon>
    </lineage>
</organism>
<dbReference type="InterPro" id="IPR058578">
    <property type="entry name" value="IspG_TIM"/>
</dbReference>
<feature type="binding site" evidence="7">
    <location>
        <position position="297"/>
    </location>
    <ligand>
        <name>[4Fe-4S] cluster</name>
        <dbReference type="ChEBI" id="CHEBI:49883"/>
    </ligand>
</feature>
<keyword evidence="11" id="KW-1185">Reference proteome</keyword>
<accession>A0A7G9GUK8</accession>
<evidence type="ECO:0000313" key="11">
    <source>
        <dbReference type="Proteomes" id="UP000515913"/>
    </source>
</evidence>
<comment type="cofactor">
    <cofactor evidence="7">
        <name>[4Fe-4S] cluster</name>
        <dbReference type="ChEBI" id="CHEBI:49883"/>
    </cofactor>
    <text evidence="7">Binds 1 [4Fe-4S] cluster.</text>
</comment>
<comment type="catalytic activity">
    <reaction evidence="7">
        <text>(2E)-4-hydroxy-3-methylbut-2-enyl diphosphate + oxidized [flavodoxin] + H2O + 2 H(+) = 2-C-methyl-D-erythritol 2,4-cyclic diphosphate + reduced [flavodoxin]</text>
        <dbReference type="Rhea" id="RHEA:43604"/>
        <dbReference type="Rhea" id="RHEA-COMP:10622"/>
        <dbReference type="Rhea" id="RHEA-COMP:10623"/>
        <dbReference type="ChEBI" id="CHEBI:15377"/>
        <dbReference type="ChEBI" id="CHEBI:15378"/>
        <dbReference type="ChEBI" id="CHEBI:57618"/>
        <dbReference type="ChEBI" id="CHEBI:58210"/>
        <dbReference type="ChEBI" id="CHEBI:58483"/>
        <dbReference type="ChEBI" id="CHEBI:128753"/>
        <dbReference type="EC" id="1.17.7.3"/>
    </reaction>
</comment>
<keyword evidence="4 7" id="KW-0408">Iron</keyword>
<keyword evidence="3 7" id="KW-0560">Oxidoreductase</keyword>
<dbReference type="GO" id="GO:0019288">
    <property type="term" value="P:isopentenyl diphosphate biosynthetic process, methylerythritol 4-phosphate pathway"/>
    <property type="evidence" value="ECO:0007669"/>
    <property type="project" value="UniProtKB-UniRule"/>
</dbReference>
<comment type="similarity">
    <text evidence="7">Belongs to the IspG family.</text>
</comment>
<proteinExistence type="inferred from homology"/>
<evidence type="ECO:0000313" key="10">
    <source>
        <dbReference type="EMBL" id="QNM14490.1"/>
    </source>
</evidence>
<keyword evidence="1 7" id="KW-0004">4Fe-4S</keyword>
<dbReference type="InterPro" id="IPR045854">
    <property type="entry name" value="NO2/SO3_Rdtase_4Fe4S_sf"/>
</dbReference>
<dbReference type="Proteomes" id="UP000515913">
    <property type="component" value="Chromosome"/>
</dbReference>
<evidence type="ECO:0000256" key="7">
    <source>
        <dbReference type="HAMAP-Rule" id="MF_00159"/>
    </source>
</evidence>
<dbReference type="UniPathway" id="UPA00056">
    <property type="reaction ID" value="UER00096"/>
</dbReference>
<dbReference type="GO" id="GO:0005506">
    <property type="term" value="F:iron ion binding"/>
    <property type="evidence" value="ECO:0007669"/>
    <property type="project" value="InterPro"/>
</dbReference>
<reference evidence="10 11" key="1">
    <citation type="submission" date="2020-08" db="EMBL/GenBank/DDBJ databases">
        <authorList>
            <person name="Liu C."/>
            <person name="Sun Q."/>
        </authorList>
    </citation>
    <scope>NUCLEOTIDE SEQUENCE [LARGE SCALE GENOMIC DNA]</scope>
    <source>
        <strain evidence="10 11">NSJ-57</strain>
    </source>
</reference>
<keyword evidence="5 7" id="KW-0411">Iron-sulfur</keyword>
<dbReference type="InterPro" id="IPR004588">
    <property type="entry name" value="IspG_bac-typ"/>
</dbReference>
<dbReference type="GO" id="GO:0016114">
    <property type="term" value="P:terpenoid biosynthetic process"/>
    <property type="evidence" value="ECO:0007669"/>
    <property type="project" value="InterPro"/>
</dbReference>
<dbReference type="FunFam" id="3.20.20.20:FF:000001">
    <property type="entry name" value="4-hydroxy-3-methylbut-2-en-1-yl diphosphate synthase (flavodoxin)"/>
    <property type="match status" value="1"/>
</dbReference>
<dbReference type="PIRSF" id="PIRSF004640">
    <property type="entry name" value="IspG"/>
    <property type="match status" value="1"/>
</dbReference>
<name>A0A7G9GUK8_9FUSO</name>
<dbReference type="AlphaFoldDB" id="A0A7G9GUK8"/>
<dbReference type="SUPFAM" id="SSF56014">
    <property type="entry name" value="Nitrite and sulphite reductase 4Fe-4S domain-like"/>
    <property type="match status" value="1"/>
</dbReference>
<dbReference type="Gene3D" id="3.30.413.10">
    <property type="entry name" value="Sulfite Reductase Hemoprotein, domain 1"/>
    <property type="match status" value="1"/>
</dbReference>
<dbReference type="EC" id="1.17.7.3" evidence="7"/>
<sequence>MRKSRCVKVGNLLIGGGNQVVIQSMTNTDTADVEATVKQIKELEKAGCQMVRMTINNIEAARAIKEIKPLVNVPLCADIHFDYRLAIMAIENGIDKLRINPGNIGSDERVNEVVKKAKEHKIPIRIGVNSGSIEKHILEKYGKPTADGMVESAMYHINLLEKNDFHDIVISLKASNVKMMVEAYRKISTLVDYPLHLGVTEAGTAFQGTVKSAIGIGSLLVDGIGDTIRVSLTEDPVEEIKVAKEILKVLGLIEAGVEIVSCPTCGRTEIDLIGLAKKVEKEFENEKRQIKIAVMGCVVNGPGEAREADYGVAGGKGEGVLFKKGKIIKKVSEIDILPELKKMIEEDFSKE</sequence>
<protein>
    <recommendedName>
        <fullName evidence="7">4-hydroxy-3-methylbut-2-en-1-yl diphosphate synthase (flavodoxin)</fullName>
        <ecNumber evidence="7">1.17.7.3</ecNumber>
    </recommendedName>
    <alternativeName>
        <fullName evidence="7">1-hydroxy-2-methyl-2-(E)-butenyl 4-diphosphate synthase</fullName>
    </alternativeName>
</protein>
<keyword evidence="6 7" id="KW-0414">Isoprene biosynthesis</keyword>
<feature type="binding site" evidence="7">
    <location>
        <position position="265"/>
    </location>
    <ligand>
        <name>[4Fe-4S] cluster</name>
        <dbReference type="ChEBI" id="CHEBI:49883"/>
    </ligand>
</feature>
<dbReference type="GO" id="GO:0141197">
    <property type="term" value="F:4-hydroxy-3-methylbut-2-enyl-diphosphate synthase activity (flavodoxin)"/>
    <property type="evidence" value="ECO:0007669"/>
    <property type="project" value="UniProtKB-EC"/>
</dbReference>
<dbReference type="InterPro" id="IPR058579">
    <property type="entry name" value="IspG_C"/>
</dbReference>
<dbReference type="PANTHER" id="PTHR30454">
    <property type="entry name" value="4-HYDROXY-3-METHYLBUT-2-EN-1-YL DIPHOSPHATE SYNTHASE"/>
    <property type="match status" value="1"/>
</dbReference>
<comment type="function">
    <text evidence="7">Converts 2C-methyl-D-erythritol 2,4-cyclodiphosphate (ME-2,4cPP) into 1-hydroxy-2-methyl-2-(E)-butenyl 4-diphosphate.</text>
</comment>
<dbReference type="NCBIfam" id="NF001540">
    <property type="entry name" value="PRK00366.1"/>
    <property type="match status" value="1"/>
</dbReference>
<dbReference type="GO" id="GO:0046429">
    <property type="term" value="F:4-hydroxy-3-methylbut-2-en-1-yl diphosphate synthase activity (ferredoxin)"/>
    <property type="evidence" value="ECO:0007669"/>
    <property type="project" value="UniProtKB-UniRule"/>
</dbReference>
<dbReference type="InterPro" id="IPR011005">
    <property type="entry name" value="Dihydropteroate_synth-like_sf"/>
</dbReference>
<comment type="pathway">
    <text evidence="7">Isoprenoid biosynthesis; isopentenyl diphosphate biosynthesis via DXP pathway; isopentenyl diphosphate from 1-deoxy-D-xylulose 5-phosphate: step 5/6.</text>
</comment>
<dbReference type="KEGG" id="fho:H9Q81_05725"/>
<dbReference type="Pfam" id="PF04551">
    <property type="entry name" value="GcpE"/>
    <property type="match status" value="1"/>
</dbReference>
<feature type="domain" description="IspG C-terminal" evidence="9">
    <location>
        <begin position="258"/>
        <end position="346"/>
    </location>
</feature>
<feature type="binding site" evidence="7">
    <location>
        <position position="304"/>
    </location>
    <ligand>
        <name>[4Fe-4S] cluster</name>
        <dbReference type="ChEBI" id="CHEBI:49883"/>
    </ligand>
</feature>
<dbReference type="SUPFAM" id="SSF51717">
    <property type="entry name" value="Dihydropteroate synthetase-like"/>
    <property type="match status" value="1"/>
</dbReference>
<gene>
    <name evidence="7 10" type="primary">ispG</name>
    <name evidence="10" type="synonym">gcpE</name>
    <name evidence="10" type="ORF">H9Q81_05725</name>
</gene>
<dbReference type="Gene3D" id="3.20.20.20">
    <property type="entry name" value="Dihydropteroate synthase-like"/>
    <property type="match status" value="1"/>
</dbReference>